<evidence type="ECO:0000313" key="3">
    <source>
        <dbReference type="Proteomes" id="UP000600026"/>
    </source>
</evidence>
<feature type="region of interest" description="Disordered" evidence="1">
    <location>
        <begin position="1"/>
        <end position="84"/>
    </location>
</feature>
<feature type="compositionally biased region" description="Low complexity" evidence="1">
    <location>
        <begin position="42"/>
        <end position="54"/>
    </location>
</feature>
<evidence type="ECO:0000256" key="1">
    <source>
        <dbReference type="SAM" id="MobiDB-lite"/>
    </source>
</evidence>
<organism evidence="2 3">
    <name type="scientific">Streptomyces xanthophaeus</name>
    <dbReference type="NCBI Taxonomy" id="67385"/>
    <lineage>
        <taxon>Bacteria</taxon>
        <taxon>Bacillati</taxon>
        <taxon>Actinomycetota</taxon>
        <taxon>Actinomycetes</taxon>
        <taxon>Kitasatosporales</taxon>
        <taxon>Streptomycetaceae</taxon>
        <taxon>Streptomyces</taxon>
    </lineage>
</organism>
<dbReference type="Proteomes" id="UP000600026">
    <property type="component" value="Unassembled WGS sequence"/>
</dbReference>
<gene>
    <name evidence="2" type="ORF">Sxan_22430</name>
</gene>
<proteinExistence type="predicted"/>
<dbReference type="EMBL" id="BNEE01000005">
    <property type="protein sequence ID" value="GHI84879.1"/>
    <property type="molecule type" value="Genomic_DNA"/>
</dbReference>
<evidence type="ECO:0000313" key="2">
    <source>
        <dbReference type="EMBL" id="GHI84879.1"/>
    </source>
</evidence>
<reference evidence="2" key="1">
    <citation type="submission" date="2020-09" db="EMBL/GenBank/DDBJ databases">
        <title>Whole genome shotgun sequence of Streptomyces xanthophaeus NBRC 12829.</title>
        <authorList>
            <person name="Komaki H."/>
            <person name="Tamura T."/>
        </authorList>
    </citation>
    <scope>NUCLEOTIDE SEQUENCE</scope>
    <source>
        <strain evidence="2">NBRC 12829</strain>
    </source>
</reference>
<comment type="caution">
    <text evidence="2">The sequence shown here is derived from an EMBL/GenBank/DDBJ whole genome shotgun (WGS) entry which is preliminary data.</text>
</comment>
<keyword evidence="3" id="KW-1185">Reference proteome</keyword>
<sequence>MLLAALRGPAAQAGTVVPSTTHGPGGRRRRSSAPDAPVIGVSTGSTRSRITGSSAQWPSPAPAGDRGVRNSPFPQRGKLYPPSAVRNTAIRFAYDQSGAIRRCSSRLEGQGAEKNR</sequence>
<accession>A0A919H021</accession>
<name>A0A919H021_9ACTN</name>
<protein>
    <submittedName>
        <fullName evidence="2">Uncharacterized protein</fullName>
    </submittedName>
</protein>
<dbReference type="AlphaFoldDB" id="A0A919H021"/>